<dbReference type="AlphaFoldDB" id="A0A6V6ZDI6"/>
<accession>A0A6V6ZDI6</accession>
<dbReference type="Proteomes" id="UP000530060">
    <property type="component" value="Unassembled WGS sequence"/>
</dbReference>
<dbReference type="RefSeq" id="WP_180910942.1">
    <property type="nucleotide sequence ID" value="NZ_CAIJDP010000095.1"/>
</dbReference>
<feature type="domain" description="Ig-like" evidence="1">
    <location>
        <begin position="976"/>
        <end position="1059"/>
    </location>
</feature>
<reference evidence="2 3" key="1">
    <citation type="submission" date="2020-06" db="EMBL/GenBank/DDBJ databases">
        <authorList>
            <person name="Criscuolo A."/>
        </authorList>
    </citation>
    <scope>NUCLEOTIDE SEQUENCE [LARGE SCALE GENOMIC DNA]</scope>
    <source>
        <strain evidence="3">CIP 111411</strain>
    </source>
</reference>
<evidence type="ECO:0000313" key="3">
    <source>
        <dbReference type="Proteomes" id="UP000530060"/>
    </source>
</evidence>
<proteinExistence type="predicted"/>
<protein>
    <recommendedName>
        <fullName evidence="1">Ig-like domain-containing protein</fullName>
    </recommendedName>
</protein>
<comment type="caution">
    <text evidence="2">The sequence shown here is derived from an EMBL/GenBank/DDBJ whole genome shotgun (WGS) entry which is preliminary data.</text>
</comment>
<dbReference type="PROSITE" id="PS50835">
    <property type="entry name" value="IG_LIKE"/>
    <property type="match status" value="1"/>
</dbReference>
<dbReference type="EMBL" id="CAIJDP010000095">
    <property type="protein sequence ID" value="CAD0009675.1"/>
    <property type="molecule type" value="Genomic_DNA"/>
</dbReference>
<name>A0A6V6ZDI6_9FLAO</name>
<sequence>MPIGTFTGIPQISIPLYNIETPGLNLPLSLNYHAGGNKVDALASDVGLGWSLQTIPSITRSVNGIEDEHAQGFFNNWNYAWGSNETFLDYYQTDFDSYSAKLFRAFAYNNPYTTDLGPDVFYYNLPGESGRFMYDESSEQFITFPKSNIKIIKIQNGFTSESLSFKIIATDGTIFIFDIHEKGFEIFNQNASREITTSWKPSVMMSANHKDSITFEYNDQYYENPVVIPEKKTFSDAYGEGHYKEILIASPWTQFVRHNLKVISRINFKNGYVLFNKNSNVREDLSVKGLNNFTLDPKGYNLSNLKIFNKNDFLIKQFDFKYKYISNSLSTTTKPEEKWMLLTSIEEKPNSQNGNPLVHYFTYNENNIPSSRMSYGKDYWGLYNGAENNEKLLPTVVFAGGNYDGANRDVNPYLSTFAILKEIKYPTGGRTQYDFENNMIDFNSSYLPPTFSKDENSNVCVGGLRIKEVRNYSDAASLPIKLKYKYTKSFDSKKSSGLLFNDNFFPEIPESVQNLVATLKWHGYDFFLQNAPAPYIYNDVVINSNPMVQGVDFSQTNAIGYENVIVERDSLGVTSGYTEYKYSVSQNAYSQQRHQGNTLKMMVPFNQGEADWGNLLQTNIYKKNANDHVLVQKKNNLYDDGYGLSGVLFTEFRKKIVCHLTFLNENFDPISADVIYNHVNGYNYSAYVDFYDLVNDKIYTKDEYTVYVANSFKKNLLSEETVDFYKNDSISIKTNYFYNDYNQLIKKQTKNSKGKLQSTVIKYPLDISTGSATQAELALINQNRIEIPIETSSYVGSIDSNGNTVNEEKKSVSKTKYDIWAENLILSSNIQTAKGTDNLENRVVYNNYDSSGNVEEVSKENGTHIFYLWGYNKQYPIAKIENATRSAILANLSGQNTLEGYTENDSIQIESLRSSLRDAMITTYTYKPLVGVTSVTDPKGYKVSYEYDEFNRLKMTRDKNNNIISNTAYNYKAILPPLEIKISSSQSKAIVGDILTFTAVPASGSGNYSFKWTVNNKNLNQVFTTTTGFLNITSTVAHEPGFTVTCQVKDMTTQDVAVSYPVKVELFKRMTVPDIFQEHKGRIFNLGEQVVLRINSDNIVNGSGKYEFTWEKHVQNYSIQTSSVSAVAYIIDQYCCPYFEVLCKVKDLVSGQEIIKTINVTDINGCPQ</sequence>
<dbReference type="InterPro" id="IPR007110">
    <property type="entry name" value="Ig-like_dom"/>
</dbReference>
<dbReference type="InterPro" id="IPR031325">
    <property type="entry name" value="RHS_repeat"/>
</dbReference>
<gene>
    <name evidence="2" type="ORF">FLAT13_05054</name>
</gene>
<organism evidence="2 3">
    <name type="scientific">Flavobacterium salmonis</name>
    <dbReference type="NCBI Taxonomy" id="2654844"/>
    <lineage>
        <taxon>Bacteria</taxon>
        <taxon>Pseudomonadati</taxon>
        <taxon>Bacteroidota</taxon>
        <taxon>Flavobacteriia</taxon>
        <taxon>Flavobacteriales</taxon>
        <taxon>Flavobacteriaceae</taxon>
        <taxon>Flavobacterium</taxon>
    </lineage>
</organism>
<keyword evidence="3" id="KW-1185">Reference proteome</keyword>
<dbReference type="Pfam" id="PF05593">
    <property type="entry name" value="RHS_repeat"/>
    <property type="match status" value="1"/>
</dbReference>
<evidence type="ECO:0000313" key="2">
    <source>
        <dbReference type="EMBL" id="CAD0009675.1"/>
    </source>
</evidence>
<dbReference type="Gene3D" id="2.180.10.10">
    <property type="entry name" value="RHS repeat-associated core"/>
    <property type="match status" value="1"/>
</dbReference>
<evidence type="ECO:0000259" key="1">
    <source>
        <dbReference type="PROSITE" id="PS50835"/>
    </source>
</evidence>